<accession>A0A161RBQ6</accession>
<feature type="transmembrane region" description="Helical" evidence="7">
    <location>
        <begin position="79"/>
        <end position="102"/>
    </location>
</feature>
<keyword evidence="6 7" id="KW-0472">Membrane</keyword>
<dbReference type="NCBIfam" id="TIGR00711">
    <property type="entry name" value="efflux_EmrB"/>
    <property type="match status" value="1"/>
</dbReference>
<evidence type="ECO:0000256" key="7">
    <source>
        <dbReference type="SAM" id="Phobius"/>
    </source>
</evidence>
<evidence type="ECO:0000256" key="3">
    <source>
        <dbReference type="ARBA" id="ARBA00022475"/>
    </source>
</evidence>
<evidence type="ECO:0000313" key="9">
    <source>
        <dbReference type="EMBL" id="KYO68699.1"/>
    </source>
</evidence>
<dbReference type="CDD" id="cd17321">
    <property type="entry name" value="MFS_MMR_MDR_like"/>
    <property type="match status" value="1"/>
</dbReference>
<keyword evidence="2" id="KW-0813">Transport</keyword>
<evidence type="ECO:0000259" key="8">
    <source>
        <dbReference type="PROSITE" id="PS50850"/>
    </source>
</evidence>
<dbReference type="RefSeq" id="WP_068747390.1">
    <property type="nucleotide sequence ID" value="NZ_LOHZ01000015.1"/>
</dbReference>
<reference evidence="9 10" key="1">
    <citation type="submission" date="2015-12" db="EMBL/GenBank/DDBJ databases">
        <title>Draft genome of Thermovenabulum gondwanense isolated from a red thermophilic microbial mat colonisisng an outflow channel of a bore well.</title>
        <authorList>
            <person name="Patel B.K."/>
        </authorList>
    </citation>
    <scope>NUCLEOTIDE SEQUENCE [LARGE SCALE GENOMIC DNA]</scope>
    <source>
        <strain evidence="9 10">R270</strain>
    </source>
</reference>
<dbReference type="PRINTS" id="PR01036">
    <property type="entry name" value="TCRTETB"/>
</dbReference>
<comment type="caution">
    <text evidence="9">The sequence shown here is derived from an EMBL/GenBank/DDBJ whole genome shotgun (WGS) entry which is preliminary data.</text>
</comment>
<keyword evidence="4 7" id="KW-0812">Transmembrane</keyword>
<dbReference type="InterPro" id="IPR004638">
    <property type="entry name" value="EmrB-like"/>
</dbReference>
<protein>
    <submittedName>
        <fullName evidence="9">Multidrug resistance protein Stp</fullName>
    </submittedName>
</protein>
<feature type="transmembrane region" description="Helical" evidence="7">
    <location>
        <begin position="395"/>
        <end position="417"/>
    </location>
</feature>
<name>A0A161RBQ6_9FIRM</name>
<feature type="transmembrane region" description="Helical" evidence="7">
    <location>
        <begin position="329"/>
        <end position="346"/>
    </location>
</feature>
<feature type="transmembrane region" description="Helical" evidence="7">
    <location>
        <begin position="12"/>
        <end position="34"/>
    </location>
</feature>
<dbReference type="EMBL" id="LOHZ01000015">
    <property type="protein sequence ID" value="KYO68699.1"/>
    <property type="molecule type" value="Genomic_DNA"/>
</dbReference>
<dbReference type="PROSITE" id="PS50850">
    <property type="entry name" value="MFS"/>
    <property type="match status" value="1"/>
</dbReference>
<dbReference type="Pfam" id="PF07690">
    <property type="entry name" value="MFS_1"/>
    <property type="match status" value="1"/>
</dbReference>
<dbReference type="Proteomes" id="UP000075737">
    <property type="component" value="Unassembled WGS sequence"/>
</dbReference>
<evidence type="ECO:0000256" key="4">
    <source>
        <dbReference type="ARBA" id="ARBA00022692"/>
    </source>
</evidence>
<dbReference type="PANTHER" id="PTHR42718:SF46">
    <property type="entry name" value="BLR6921 PROTEIN"/>
    <property type="match status" value="1"/>
</dbReference>
<dbReference type="OrthoDB" id="102502at2"/>
<organism evidence="9 10">
    <name type="scientific">Thermovenabulum gondwanense</name>
    <dbReference type="NCBI Taxonomy" id="520767"/>
    <lineage>
        <taxon>Bacteria</taxon>
        <taxon>Bacillati</taxon>
        <taxon>Bacillota</taxon>
        <taxon>Clostridia</taxon>
        <taxon>Thermosediminibacterales</taxon>
        <taxon>Thermosediminibacteraceae</taxon>
        <taxon>Thermovenabulum</taxon>
    </lineage>
</organism>
<evidence type="ECO:0000256" key="1">
    <source>
        <dbReference type="ARBA" id="ARBA00004651"/>
    </source>
</evidence>
<feature type="domain" description="Major facilitator superfamily (MFS) profile" evidence="8">
    <location>
        <begin position="13"/>
        <end position="461"/>
    </location>
</feature>
<feature type="transmembrane region" description="Helical" evidence="7">
    <location>
        <begin position="141"/>
        <end position="162"/>
    </location>
</feature>
<feature type="transmembrane region" description="Helical" evidence="7">
    <location>
        <begin position="223"/>
        <end position="246"/>
    </location>
</feature>
<feature type="transmembrane region" description="Helical" evidence="7">
    <location>
        <begin position="267"/>
        <end position="291"/>
    </location>
</feature>
<keyword evidence="10" id="KW-1185">Reference proteome</keyword>
<dbReference type="GO" id="GO:0005886">
    <property type="term" value="C:plasma membrane"/>
    <property type="evidence" value="ECO:0007669"/>
    <property type="project" value="UniProtKB-SubCell"/>
</dbReference>
<dbReference type="PATRIC" id="fig|520767.4.peg.217"/>
<feature type="transmembrane region" description="Helical" evidence="7">
    <location>
        <begin position="168"/>
        <end position="186"/>
    </location>
</feature>
<feature type="transmembrane region" description="Helical" evidence="7">
    <location>
        <begin position="358"/>
        <end position="374"/>
    </location>
</feature>
<dbReference type="GO" id="GO:0022857">
    <property type="term" value="F:transmembrane transporter activity"/>
    <property type="evidence" value="ECO:0007669"/>
    <property type="project" value="InterPro"/>
</dbReference>
<dbReference type="STRING" id="520767.ATZ99_02080"/>
<evidence type="ECO:0000256" key="2">
    <source>
        <dbReference type="ARBA" id="ARBA00022448"/>
    </source>
</evidence>
<comment type="subcellular location">
    <subcellularLocation>
        <location evidence="1">Cell membrane</location>
        <topology evidence="1">Multi-pass membrane protein</topology>
    </subcellularLocation>
</comment>
<dbReference type="InterPro" id="IPR036259">
    <property type="entry name" value="MFS_trans_sf"/>
</dbReference>
<sequence>MENTKILENRYRILFAVLIGSMLGPIDASVVNIAMPTFSKVFNAPVTTVSWVSMSYLLVLSSLLLTFGRLGDLVGYKSLYILGMGIFTASSLFCGLAGNIYVLILFRALQAAGAGMMMAVAPAIITNIFPKNERGKALGFNAMSVAVGLAIGPSLGGFLLTYYGHSSIFLINIPIGISGMILSYNVLPVFEGSKKEPFDIEGAFLAFVFLFSTLTLLSKGQEFGISSLKSVILILLAIFSFIFFMLREKSYSHPMLDLALFKNRMFAASNLSCLLNFTAQYMMIFLMPFYLSSSGFSSREIGIIMTAFPLTVLLVAPISGILSDRLGSLILSTTGAGICTLALLFLSKMPLNIKATDVIIRLIIFGIGNGLFQTPNNSSVMGSAPRDKQGVASGVLATMRNTGMVLGTALSGGLLSIRQNYHLRIMPGSSNITQLAFIYGIKDTLLLAALIDFVCLLASSKRGRNEEKG</sequence>
<dbReference type="PANTHER" id="PTHR42718">
    <property type="entry name" value="MAJOR FACILITATOR SUPERFAMILY MULTIDRUG TRANSPORTER MFSC"/>
    <property type="match status" value="1"/>
</dbReference>
<dbReference type="Gene3D" id="1.20.1250.20">
    <property type="entry name" value="MFS general substrate transporter like domains"/>
    <property type="match status" value="1"/>
</dbReference>
<proteinExistence type="predicted"/>
<evidence type="ECO:0000256" key="6">
    <source>
        <dbReference type="ARBA" id="ARBA00023136"/>
    </source>
</evidence>
<evidence type="ECO:0000313" key="10">
    <source>
        <dbReference type="Proteomes" id="UP000075737"/>
    </source>
</evidence>
<dbReference type="AlphaFoldDB" id="A0A161RBQ6"/>
<dbReference type="Gene3D" id="1.20.1720.10">
    <property type="entry name" value="Multidrug resistance protein D"/>
    <property type="match status" value="1"/>
</dbReference>
<keyword evidence="3" id="KW-1003">Cell membrane</keyword>
<dbReference type="SUPFAM" id="SSF103473">
    <property type="entry name" value="MFS general substrate transporter"/>
    <property type="match status" value="1"/>
</dbReference>
<evidence type="ECO:0000256" key="5">
    <source>
        <dbReference type="ARBA" id="ARBA00022989"/>
    </source>
</evidence>
<feature type="transmembrane region" description="Helical" evidence="7">
    <location>
        <begin position="46"/>
        <end position="67"/>
    </location>
</feature>
<gene>
    <name evidence="9" type="primary">stp_1</name>
    <name evidence="9" type="ORF">ATZ99_02080</name>
</gene>
<keyword evidence="5 7" id="KW-1133">Transmembrane helix</keyword>
<feature type="transmembrane region" description="Helical" evidence="7">
    <location>
        <begin position="303"/>
        <end position="322"/>
    </location>
</feature>
<dbReference type="InterPro" id="IPR011701">
    <property type="entry name" value="MFS"/>
</dbReference>
<dbReference type="InterPro" id="IPR020846">
    <property type="entry name" value="MFS_dom"/>
</dbReference>
<feature type="transmembrane region" description="Helical" evidence="7">
    <location>
        <begin position="198"/>
        <end position="217"/>
    </location>
</feature>